<evidence type="ECO:0000256" key="1">
    <source>
        <dbReference type="ARBA" id="ARBA00004611"/>
    </source>
</evidence>
<keyword evidence="6" id="KW-1185">Reference proteome</keyword>
<dbReference type="PANTHER" id="PTHR21625">
    <property type="entry name" value="NYD-SP28 PROTEIN"/>
    <property type="match status" value="1"/>
</dbReference>
<dbReference type="InterPro" id="IPR039750">
    <property type="entry name" value="DRC1/DRC2"/>
</dbReference>
<sequence length="107" mass="12400">MFWKRFNKVQLDRLAIIKEHNMLEQENIQLKLLLKQYLDGISVNSEVISGDNSLIVINGRSNLKHMSIIDDPRIRLISTDDDSVQPKEMINYATTPAAVDYRIRQTT</sequence>
<keyword evidence="2" id="KW-0282">Flagellum</keyword>
<name>A0A183NEX6_9TREM</name>
<dbReference type="AlphaFoldDB" id="A0A183NEX6"/>
<evidence type="ECO:0000256" key="3">
    <source>
        <dbReference type="ARBA" id="ARBA00023069"/>
    </source>
</evidence>
<dbReference type="Proteomes" id="UP000269396">
    <property type="component" value="Unassembled WGS sequence"/>
</dbReference>
<proteinExistence type="predicted"/>
<keyword evidence="4" id="KW-0966">Cell projection</keyword>
<reference evidence="5 6" key="1">
    <citation type="submission" date="2018-11" db="EMBL/GenBank/DDBJ databases">
        <authorList>
            <consortium name="Pathogen Informatics"/>
        </authorList>
    </citation>
    <scope>NUCLEOTIDE SEQUENCE [LARGE SCALE GENOMIC DNA]</scope>
    <source>
        <strain>Denwood</strain>
        <strain evidence="6">Zambia</strain>
    </source>
</reference>
<evidence type="ECO:0000313" key="6">
    <source>
        <dbReference type="Proteomes" id="UP000269396"/>
    </source>
</evidence>
<evidence type="ECO:0000313" key="5">
    <source>
        <dbReference type="EMBL" id="VDO72075.1"/>
    </source>
</evidence>
<evidence type="ECO:0000256" key="2">
    <source>
        <dbReference type="ARBA" id="ARBA00022846"/>
    </source>
</evidence>
<dbReference type="EMBL" id="UZAL01000619">
    <property type="protein sequence ID" value="VDO72075.1"/>
    <property type="molecule type" value="Genomic_DNA"/>
</dbReference>
<dbReference type="GO" id="GO:0070286">
    <property type="term" value="P:axonemal dynein complex assembly"/>
    <property type="evidence" value="ECO:0007669"/>
    <property type="project" value="InterPro"/>
</dbReference>
<comment type="subcellular location">
    <subcellularLocation>
        <location evidence="1">Cytoplasm</location>
        <location evidence="1">Cytoskeleton</location>
        <location evidence="1">Flagellum axoneme</location>
    </subcellularLocation>
</comment>
<dbReference type="PANTHER" id="PTHR21625:SF0">
    <property type="entry name" value="DYNEIN REGULATORY COMPLEX SUBUNIT 2"/>
    <property type="match status" value="1"/>
</dbReference>
<dbReference type="STRING" id="31246.A0A183NEX6"/>
<evidence type="ECO:0000256" key="4">
    <source>
        <dbReference type="ARBA" id="ARBA00023273"/>
    </source>
</evidence>
<accession>A0A183NEX6</accession>
<organism evidence="5 6">
    <name type="scientific">Schistosoma mattheei</name>
    <dbReference type="NCBI Taxonomy" id="31246"/>
    <lineage>
        <taxon>Eukaryota</taxon>
        <taxon>Metazoa</taxon>
        <taxon>Spiralia</taxon>
        <taxon>Lophotrochozoa</taxon>
        <taxon>Platyhelminthes</taxon>
        <taxon>Trematoda</taxon>
        <taxon>Digenea</taxon>
        <taxon>Strigeidida</taxon>
        <taxon>Schistosomatoidea</taxon>
        <taxon>Schistosomatidae</taxon>
        <taxon>Schistosoma</taxon>
    </lineage>
</organism>
<protein>
    <submittedName>
        <fullName evidence="5">Uncharacterized protein</fullName>
    </submittedName>
</protein>
<dbReference type="GO" id="GO:0005858">
    <property type="term" value="C:axonemal dynein complex"/>
    <property type="evidence" value="ECO:0007669"/>
    <property type="project" value="InterPro"/>
</dbReference>
<dbReference type="GO" id="GO:0003352">
    <property type="term" value="P:regulation of cilium movement"/>
    <property type="evidence" value="ECO:0007669"/>
    <property type="project" value="TreeGrafter"/>
</dbReference>
<dbReference type="GO" id="GO:0060285">
    <property type="term" value="P:cilium-dependent cell motility"/>
    <property type="evidence" value="ECO:0007669"/>
    <property type="project" value="TreeGrafter"/>
</dbReference>
<keyword evidence="3" id="KW-0969">Cilium</keyword>
<gene>
    <name evidence="5" type="ORF">SMTD_LOCUS662</name>
</gene>